<proteinExistence type="predicted"/>
<dbReference type="Proteomes" id="UP000823775">
    <property type="component" value="Unassembled WGS sequence"/>
</dbReference>
<organism evidence="1 2">
    <name type="scientific">Datura stramonium</name>
    <name type="common">Jimsonweed</name>
    <name type="synonym">Common thornapple</name>
    <dbReference type="NCBI Taxonomy" id="4076"/>
    <lineage>
        <taxon>Eukaryota</taxon>
        <taxon>Viridiplantae</taxon>
        <taxon>Streptophyta</taxon>
        <taxon>Embryophyta</taxon>
        <taxon>Tracheophyta</taxon>
        <taxon>Spermatophyta</taxon>
        <taxon>Magnoliopsida</taxon>
        <taxon>eudicotyledons</taxon>
        <taxon>Gunneridae</taxon>
        <taxon>Pentapetalae</taxon>
        <taxon>asterids</taxon>
        <taxon>lamiids</taxon>
        <taxon>Solanales</taxon>
        <taxon>Solanaceae</taxon>
        <taxon>Solanoideae</taxon>
        <taxon>Datureae</taxon>
        <taxon>Datura</taxon>
    </lineage>
</organism>
<dbReference type="EMBL" id="JACEIK010002107">
    <property type="protein sequence ID" value="MCD9559160.1"/>
    <property type="molecule type" value="Genomic_DNA"/>
</dbReference>
<name>A0ABS8UM47_DATST</name>
<evidence type="ECO:0000313" key="2">
    <source>
        <dbReference type="Proteomes" id="UP000823775"/>
    </source>
</evidence>
<comment type="caution">
    <text evidence="1">The sequence shown here is derived from an EMBL/GenBank/DDBJ whole genome shotgun (WGS) entry which is preliminary data.</text>
</comment>
<feature type="non-terminal residue" evidence="1">
    <location>
        <position position="1"/>
    </location>
</feature>
<gene>
    <name evidence="1" type="ORF">HAX54_016981</name>
</gene>
<sequence>CGESQNIQDPALSLMRARKLGNLRVYGIESGGILMRFVNCRYNAGSTQWLEAIFKSGPAFHRWNSSNWAAAPGPHHSQIKFKQIKGAFINKHPYAI</sequence>
<evidence type="ECO:0000313" key="1">
    <source>
        <dbReference type="EMBL" id="MCD9559160.1"/>
    </source>
</evidence>
<reference evidence="1 2" key="1">
    <citation type="journal article" date="2021" name="BMC Genomics">
        <title>Datura genome reveals duplications of psychoactive alkaloid biosynthetic genes and high mutation rate following tissue culture.</title>
        <authorList>
            <person name="Rajewski A."/>
            <person name="Carter-House D."/>
            <person name="Stajich J."/>
            <person name="Litt A."/>
        </authorList>
    </citation>
    <scope>NUCLEOTIDE SEQUENCE [LARGE SCALE GENOMIC DNA]</scope>
    <source>
        <strain evidence="1">AR-01</strain>
    </source>
</reference>
<protein>
    <submittedName>
        <fullName evidence="1">Uncharacterized protein</fullName>
    </submittedName>
</protein>
<keyword evidence="2" id="KW-1185">Reference proteome</keyword>
<accession>A0ABS8UM47</accession>